<dbReference type="Proteomes" id="UP001642464">
    <property type="component" value="Unassembled WGS sequence"/>
</dbReference>
<proteinExistence type="predicted"/>
<sequence length="327" mass="36703">MKNQIDVGLGVCERLMERRLFVVCGPQGQNVAQLQRKVLQDSSQKGFDSTTLEKMHHLGIIDIPKMGRLTAPDVQDISDWTYKVLALNPNYSCVFMIAPLLAGEGTLGGLRGEYRRLEDKLCSNNMEMKTVQVLYEMMGDLSQDCYIAGCSETTNPTVFQFASTQIKDRLLEAQDYLTKNENKAVEFRIHNQSQIVVFEEQSAEKGVPSDSAPMPIKNLLIQMEKRGFMDTVVTAHKVERPAAVMRGEESDRFNIEHQSYCVYKPNNVAIAKAKAGNLAGLVGYKALESSKHLTLVWRNWDSHGFDLFACCPLFLNLVEPSQGVTQK</sequence>
<reference evidence="1 2" key="1">
    <citation type="submission" date="2024-02" db="EMBL/GenBank/DDBJ databases">
        <authorList>
            <person name="Chen Y."/>
            <person name="Shah S."/>
            <person name="Dougan E. K."/>
            <person name="Thang M."/>
            <person name="Chan C."/>
        </authorList>
    </citation>
    <scope>NUCLEOTIDE SEQUENCE [LARGE SCALE GENOMIC DNA]</scope>
</reference>
<organism evidence="1 2">
    <name type="scientific">Durusdinium trenchii</name>
    <dbReference type="NCBI Taxonomy" id="1381693"/>
    <lineage>
        <taxon>Eukaryota</taxon>
        <taxon>Sar</taxon>
        <taxon>Alveolata</taxon>
        <taxon>Dinophyceae</taxon>
        <taxon>Suessiales</taxon>
        <taxon>Symbiodiniaceae</taxon>
        <taxon>Durusdinium</taxon>
    </lineage>
</organism>
<comment type="caution">
    <text evidence="1">The sequence shown here is derived from an EMBL/GenBank/DDBJ whole genome shotgun (WGS) entry which is preliminary data.</text>
</comment>
<evidence type="ECO:0000313" key="1">
    <source>
        <dbReference type="EMBL" id="CAK9061603.1"/>
    </source>
</evidence>
<keyword evidence="2" id="KW-1185">Reference proteome</keyword>
<dbReference type="EMBL" id="CAXAMM010027792">
    <property type="protein sequence ID" value="CAK9061603.1"/>
    <property type="molecule type" value="Genomic_DNA"/>
</dbReference>
<name>A0ABP0NCU0_9DINO</name>
<evidence type="ECO:0000313" key="2">
    <source>
        <dbReference type="Proteomes" id="UP001642464"/>
    </source>
</evidence>
<gene>
    <name evidence="1" type="ORF">SCF082_LOCUS32246</name>
</gene>
<protein>
    <submittedName>
        <fullName evidence="1">Uncharacterized protein</fullName>
    </submittedName>
</protein>
<accession>A0ABP0NCU0</accession>